<keyword evidence="1" id="KW-0472">Membrane</keyword>
<dbReference type="Proteomes" id="UP000253034">
    <property type="component" value="Unassembled WGS sequence"/>
</dbReference>
<feature type="transmembrane region" description="Helical" evidence="1">
    <location>
        <begin position="600"/>
        <end position="620"/>
    </location>
</feature>
<feature type="transmembrane region" description="Helical" evidence="1">
    <location>
        <begin position="455"/>
        <end position="476"/>
    </location>
</feature>
<feature type="transmembrane region" description="Helical" evidence="1">
    <location>
        <begin position="307"/>
        <end position="331"/>
    </location>
</feature>
<evidence type="ECO:0000313" key="2">
    <source>
        <dbReference type="EMBL" id="RCX18247.1"/>
    </source>
</evidence>
<sequence length="819" mass="91784">MSILKYEFYKIMCKKLLLLLILALFLVNGYMYINEHTNDGALTPEVYYSLEKEYAGLPPDQAVSRLAQEEGELSALGFIRYFRSKEMQEELVKEQISPMLEQLEKPLSYEGLIAKYKDSRYMNDGELLNDYCYSLSLLKEKLQYIKDYPGFIDSMEEKAREMQSVSIFNKPGTFSYRNTVKTPGDFEHLKGIKLKPGDQKGIVTSTKFGMTDIVIIALIFLLCIYLFLHEKENGLINLMKACENGRIPVILSKLAVLALAAAALSAVFYGSVLILGSRLYGFGDGSRYVQSMSAFRDCSLLLTVKEYIILFIFTKVLTAVLTSLVFAMLFNVLSNAKAIYIGLGLFMGASYMCYAFIHPASYINVFKYLNIFAFFNVFGLYGEYTNINLFGFPVSTVFASLLVFLIISPTACLINIFAYSRLYTGPGGMLDMLLNKLSLKRARLSGNTSLFRHEAYKVFIAGKVYLVILIALVISYGNIDFTPLLMGQDVAVYKSYVDSMAGGITPEKTERIKAERKRFDDIPLEIEKLNISFKNGAITGQELSYKLREITLFAEMRQGFDRLENQYQYLVDLKKDSNINGSFVCELSSDYIFNNKTRDLFNGLLYCILLILCISNIFPMDYRNGMINILKCTRHGRLKLFAYKSLIGGITALILLIIVYSPYYINLLTKYDIKDWSAPIQSIRILGGADIDISISGFIVLANLLQLGGCLAMTAFILLISQLVKKQSFCIFAATVLFGFPFLMGLMGMSSVNSFTLNTSFLLFSSFAGAAAFGGLTVYFTVLGILAALAVAWGGCIYNGNEFKTHKLKGNSTAAELRG</sequence>
<feature type="transmembrane region" description="Helical" evidence="1">
    <location>
        <begin position="729"/>
        <end position="749"/>
    </location>
</feature>
<evidence type="ECO:0008006" key="4">
    <source>
        <dbReference type="Google" id="ProtNLM"/>
    </source>
</evidence>
<dbReference type="EMBL" id="QPJT01000005">
    <property type="protein sequence ID" value="RCX18247.1"/>
    <property type="molecule type" value="Genomic_DNA"/>
</dbReference>
<keyword evidence="1" id="KW-0812">Transmembrane</keyword>
<feature type="transmembrane region" description="Helical" evidence="1">
    <location>
        <begin position="641"/>
        <end position="665"/>
    </location>
</feature>
<dbReference type="RefSeq" id="WP_114296800.1">
    <property type="nucleotide sequence ID" value="NZ_QPJT01000005.1"/>
</dbReference>
<feature type="transmembrane region" description="Helical" evidence="1">
    <location>
        <begin position="338"/>
        <end position="357"/>
    </location>
</feature>
<organism evidence="2 3">
    <name type="scientific">Anaerobacterium chartisolvens</name>
    <dbReference type="NCBI Taxonomy" id="1297424"/>
    <lineage>
        <taxon>Bacteria</taxon>
        <taxon>Bacillati</taxon>
        <taxon>Bacillota</taxon>
        <taxon>Clostridia</taxon>
        <taxon>Eubacteriales</taxon>
        <taxon>Oscillospiraceae</taxon>
        <taxon>Anaerobacterium</taxon>
    </lineage>
</organism>
<gene>
    <name evidence="2" type="ORF">DFR58_1055</name>
</gene>
<evidence type="ECO:0000256" key="1">
    <source>
        <dbReference type="SAM" id="Phobius"/>
    </source>
</evidence>
<protein>
    <recommendedName>
        <fullName evidence="4">ABC-2 family transporter</fullName>
    </recommendedName>
</protein>
<feature type="transmembrane region" description="Helical" evidence="1">
    <location>
        <begin position="761"/>
        <end position="794"/>
    </location>
</feature>
<dbReference type="AlphaFoldDB" id="A0A369BCS5"/>
<keyword evidence="1" id="KW-1133">Transmembrane helix</keyword>
<feature type="transmembrane region" description="Helical" evidence="1">
    <location>
        <begin position="695"/>
        <end position="720"/>
    </location>
</feature>
<feature type="transmembrane region" description="Helical" evidence="1">
    <location>
        <begin position="208"/>
        <end position="228"/>
    </location>
</feature>
<name>A0A369BCS5_9FIRM</name>
<accession>A0A369BCS5</accession>
<reference evidence="2 3" key="1">
    <citation type="submission" date="2018-07" db="EMBL/GenBank/DDBJ databases">
        <title>Genomic Encyclopedia of Type Strains, Phase IV (KMG-IV): sequencing the most valuable type-strain genomes for metagenomic binning, comparative biology and taxonomic classification.</title>
        <authorList>
            <person name="Goeker M."/>
        </authorList>
    </citation>
    <scope>NUCLEOTIDE SEQUENCE [LARGE SCALE GENOMIC DNA]</scope>
    <source>
        <strain evidence="2 3">DSM 27016</strain>
    </source>
</reference>
<keyword evidence="3" id="KW-1185">Reference proteome</keyword>
<comment type="caution">
    <text evidence="2">The sequence shown here is derived from an EMBL/GenBank/DDBJ whole genome shotgun (WGS) entry which is preliminary data.</text>
</comment>
<proteinExistence type="predicted"/>
<evidence type="ECO:0000313" key="3">
    <source>
        <dbReference type="Proteomes" id="UP000253034"/>
    </source>
</evidence>
<feature type="transmembrane region" description="Helical" evidence="1">
    <location>
        <begin position="249"/>
        <end position="275"/>
    </location>
</feature>
<dbReference type="OrthoDB" id="1821982at2"/>